<dbReference type="SMART" id="SM00014">
    <property type="entry name" value="acidPPc"/>
    <property type="match status" value="1"/>
</dbReference>
<evidence type="ECO:0000256" key="3">
    <source>
        <dbReference type="ARBA" id="ARBA00022692"/>
    </source>
</evidence>
<evidence type="ECO:0000259" key="8">
    <source>
        <dbReference type="SMART" id="SM00014"/>
    </source>
</evidence>
<keyword evidence="4" id="KW-0378">Hydrolase</keyword>
<evidence type="ECO:0000256" key="5">
    <source>
        <dbReference type="ARBA" id="ARBA00022989"/>
    </source>
</evidence>
<proteinExistence type="predicted"/>
<evidence type="ECO:0000313" key="9">
    <source>
        <dbReference type="EMBL" id="SHK64569.1"/>
    </source>
</evidence>
<dbReference type="Gene3D" id="1.20.144.10">
    <property type="entry name" value="Phosphatidic acid phosphatase type 2/haloperoxidase"/>
    <property type="match status" value="1"/>
</dbReference>
<dbReference type="InterPro" id="IPR000326">
    <property type="entry name" value="PAP2/HPO"/>
</dbReference>
<reference evidence="9 10" key="1">
    <citation type="submission" date="2016-11" db="EMBL/GenBank/DDBJ databases">
        <authorList>
            <person name="Jaros S."/>
            <person name="Januszkiewicz K."/>
            <person name="Wedrychowicz H."/>
        </authorList>
    </citation>
    <scope>NUCLEOTIDE SEQUENCE [LARGE SCALE GENOMIC DNA]</scope>
    <source>
        <strain evidence="9 10">CGMCC 4.2025</strain>
    </source>
</reference>
<dbReference type="EMBL" id="FRBI01000001">
    <property type="protein sequence ID" value="SHK64569.1"/>
    <property type="molecule type" value="Genomic_DNA"/>
</dbReference>
<feature type="compositionally biased region" description="Pro residues" evidence="7">
    <location>
        <begin position="19"/>
        <end position="28"/>
    </location>
</feature>
<protein>
    <submittedName>
        <fullName evidence="9">PAP2 superfamily protein</fullName>
    </submittedName>
</protein>
<dbReference type="Pfam" id="PF01569">
    <property type="entry name" value="PAP2"/>
    <property type="match status" value="1"/>
</dbReference>
<name>A0A1M6U5Y7_9ACTN</name>
<organism evidence="9 10">
    <name type="scientific">Actinacidiphila paucisporea</name>
    <dbReference type="NCBI Taxonomy" id="310782"/>
    <lineage>
        <taxon>Bacteria</taxon>
        <taxon>Bacillati</taxon>
        <taxon>Actinomycetota</taxon>
        <taxon>Actinomycetes</taxon>
        <taxon>Kitasatosporales</taxon>
        <taxon>Streptomycetaceae</taxon>
        <taxon>Actinacidiphila</taxon>
    </lineage>
</organism>
<feature type="region of interest" description="Disordered" evidence="7">
    <location>
        <begin position="1"/>
        <end position="62"/>
    </location>
</feature>
<evidence type="ECO:0000256" key="2">
    <source>
        <dbReference type="ARBA" id="ARBA00022475"/>
    </source>
</evidence>
<feature type="compositionally biased region" description="Basic residues" evidence="7">
    <location>
        <begin position="48"/>
        <end position="62"/>
    </location>
</feature>
<dbReference type="CDD" id="cd01610">
    <property type="entry name" value="PAP2_like"/>
    <property type="match status" value="1"/>
</dbReference>
<evidence type="ECO:0000313" key="10">
    <source>
        <dbReference type="Proteomes" id="UP000184111"/>
    </source>
</evidence>
<keyword evidence="6" id="KW-0472">Membrane</keyword>
<dbReference type="GO" id="GO:0005886">
    <property type="term" value="C:plasma membrane"/>
    <property type="evidence" value="ECO:0007669"/>
    <property type="project" value="UniProtKB-SubCell"/>
</dbReference>
<comment type="subcellular location">
    <subcellularLocation>
        <location evidence="1">Cell membrane</location>
        <topology evidence="1">Multi-pass membrane protein</topology>
    </subcellularLocation>
</comment>
<evidence type="ECO:0000256" key="7">
    <source>
        <dbReference type="SAM" id="MobiDB-lite"/>
    </source>
</evidence>
<evidence type="ECO:0000256" key="4">
    <source>
        <dbReference type="ARBA" id="ARBA00022801"/>
    </source>
</evidence>
<keyword evidence="3" id="KW-0812">Transmembrane</keyword>
<dbReference type="GO" id="GO:0016787">
    <property type="term" value="F:hydrolase activity"/>
    <property type="evidence" value="ECO:0007669"/>
    <property type="project" value="UniProtKB-KW"/>
</dbReference>
<gene>
    <name evidence="9" type="ORF">SAMN05216499_101253</name>
</gene>
<keyword evidence="5" id="KW-1133">Transmembrane helix</keyword>
<feature type="domain" description="Phosphatidic acid phosphatase type 2/haloperoxidase" evidence="8">
    <location>
        <begin position="123"/>
        <end position="227"/>
    </location>
</feature>
<feature type="compositionally biased region" description="Polar residues" evidence="7">
    <location>
        <begin position="1"/>
        <end position="14"/>
    </location>
</feature>
<keyword evidence="10" id="KW-1185">Reference proteome</keyword>
<dbReference type="Proteomes" id="UP000184111">
    <property type="component" value="Unassembled WGS sequence"/>
</dbReference>
<accession>A0A1M6U5Y7</accession>
<keyword evidence="2" id="KW-1003">Cell membrane</keyword>
<dbReference type="InterPro" id="IPR036938">
    <property type="entry name" value="PAP2/HPO_sf"/>
</dbReference>
<sequence length="282" mass="27778">MRRSDSAAQRGTSISRPTTPLPAGPPGPSRGLTTAPGSGGGRPPRGAGPRRRTAPGARPRKGRVVTAARLDLRLVGLLRDCGGDPRIANAVRVLGRTGEHGAVWIAAGAAGALGDSERRRAWVRATAVVAAAHVASMGIKRLVRRPRPRIPGAAPLVRTAGRHSFPSSHATSSAAAVVAFGALLPGAATVPVLAAAICVSRLVAGVHYPSDVACGALLGAAAARMGRAWTLGAGGPAGAGWHVLPGAGAAARFAVTGAGARSVAVVAAHVLPAAAAGGGSRG</sequence>
<evidence type="ECO:0000256" key="1">
    <source>
        <dbReference type="ARBA" id="ARBA00004651"/>
    </source>
</evidence>
<dbReference type="STRING" id="310782.SAMN05216499_101253"/>
<dbReference type="PANTHER" id="PTHR14969:SF62">
    <property type="entry name" value="DECAPRENYLPHOSPHORYL-5-PHOSPHORIBOSE PHOSPHATASE RV3807C-RELATED"/>
    <property type="match status" value="1"/>
</dbReference>
<dbReference type="AlphaFoldDB" id="A0A1M6U5Y7"/>
<dbReference type="SUPFAM" id="SSF48317">
    <property type="entry name" value="Acid phosphatase/Vanadium-dependent haloperoxidase"/>
    <property type="match status" value="1"/>
</dbReference>
<dbReference type="PANTHER" id="PTHR14969">
    <property type="entry name" value="SPHINGOSINE-1-PHOSPHATE PHOSPHOHYDROLASE"/>
    <property type="match status" value="1"/>
</dbReference>
<evidence type="ECO:0000256" key="6">
    <source>
        <dbReference type="ARBA" id="ARBA00023136"/>
    </source>
</evidence>